<dbReference type="SUPFAM" id="SSF57959">
    <property type="entry name" value="Leucine zipper domain"/>
    <property type="match status" value="1"/>
</dbReference>
<dbReference type="PROSITE" id="PS50217">
    <property type="entry name" value="BZIP"/>
    <property type="match status" value="1"/>
</dbReference>
<dbReference type="PROSITE" id="PS00036">
    <property type="entry name" value="BZIP_BASIC"/>
    <property type="match status" value="1"/>
</dbReference>
<dbReference type="SMART" id="SM00338">
    <property type="entry name" value="BRLZ"/>
    <property type="match status" value="1"/>
</dbReference>
<evidence type="ECO:0000256" key="4">
    <source>
        <dbReference type="ARBA" id="ARBA00023125"/>
    </source>
</evidence>
<dbReference type="CDD" id="cd14702">
    <property type="entry name" value="bZIP_plant_GBF1"/>
    <property type="match status" value="1"/>
</dbReference>
<sequence length="142" mass="15950">MALLNCSLFLQDEREIKRERRKQSNRESARRSRLRKQQECEELARKVADLTTENSALRAELDNLKKACQDMEAENSRLLGGVADAQVPSVTTTLGMSIEPPKLQLQLQQHHDEEGQLHKKSSNNSNGNCAGGSHKPEANTTR</sequence>
<keyword evidence="3" id="KW-0805">Transcription regulation</keyword>
<dbReference type="AlphaFoldDB" id="A0A1D6HVZ8"/>
<reference evidence="8" key="1">
    <citation type="submission" date="2015-12" db="EMBL/GenBank/DDBJ databases">
        <title>Update maize B73 reference genome by single molecule sequencing technologies.</title>
        <authorList>
            <consortium name="Maize Genome Sequencing Project"/>
            <person name="Ware D."/>
        </authorList>
    </citation>
    <scope>NUCLEOTIDE SEQUENCE [LARGE SCALE GENOMIC DNA]</scope>
    <source>
        <tissue evidence="8">Seedling</tissue>
    </source>
</reference>
<keyword evidence="5" id="KW-0804">Transcription</keyword>
<evidence type="ECO:0000313" key="8">
    <source>
        <dbReference type="EMBL" id="ONM52403.1"/>
    </source>
</evidence>
<dbReference type="InterPro" id="IPR046347">
    <property type="entry name" value="bZIP_sf"/>
</dbReference>
<dbReference type="InterPro" id="IPR044827">
    <property type="entry name" value="GBF-like"/>
</dbReference>
<evidence type="ECO:0000256" key="6">
    <source>
        <dbReference type="ARBA" id="ARBA00023242"/>
    </source>
</evidence>
<keyword evidence="6" id="KW-0539">Nucleus</keyword>
<dbReference type="FunFam" id="1.20.5.170:FF:000020">
    <property type="entry name" value="BZIP transcription factor"/>
    <property type="match status" value="1"/>
</dbReference>
<dbReference type="PANTHER" id="PTHR45967">
    <property type="entry name" value="G-BOX-BINDING FACTOR 3-RELATED"/>
    <property type="match status" value="1"/>
</dbReference>
<feature type="region of interest" description="Disordered" evidence="7">
    <location>
        <begin position="17"/>
        <end position="38"/>
    </location>
</feature>
<dbReference type="PANTHER" id="PTHR45967:SF26">
    <property type="entry name" value="OS07G0209800 PROTEIN"/>
    <property type="match status" value="1"/>
</dbReference>
<protein>
    <submittedName>
        <fullName evidence="8">EM binding protein 1-like protein</fullName>
    </submittedName>
</protein>
<feature type="region of interest" description="Disordered" evidence="7">
    <location>
        <begin position="101"/>
        <end position="142"/>
    </location>
</feature>
<feature type="compositionally biased region" description="Low complexity" evidence="7">
    <location>
        <begin position="122"/>
        <end position="133"/>
    </location>
</feature>
<keyword evidence="4" id="KW-0238">DNA-binding</keyword>
<evidence type="ECO:0000256" key="3">
    <source>
        <dbReference type="ARBA" id="ARBA00023015"/>
    </source>
</evidence>
<organism evidence="8">
    <name type="scientific">Zea mays</name>
    <name type="common">Maize</name>
    <dbReference type="NCBI Taxonomy" id="4577"/>
    <lineage>
        <taxon>Eukaryota</taxon>
        <taxon>Viridiplantae</taxon>
        <taxon>Streptophyta</taxon>
        <taxon>Embryophyta</taxon>
        <taxon>Tracheophyta</taxon>
        <taxon>Spermatophyta</taxon>
        <taxon>Magnoliopsida</taxon>
        <taxon>Liliopsida</taxon>
        <taxon>Poales</taxon>
        <taxon>Poaceae</taxon>
        <taxon>PACMAD clade</taxon>
        <taxon>Panicoideae</taxon>
        <taxon>Andropogonodae</taxon>
        <taxon>Andropogoneae</taxon>
        <taxon>Tripsacinae</taxon>
        <taxon>Zea</taxon>
    </lineage>
</organism>
<proteinExistence type="inferred from homology"/>
<evidence type="ECO:0000256" key="7">
    <source>
        <dbReference type="SAM" id="MobiDB-lite"/>
    </source>
</evidence>
<dbReference type="GO" id="GO:0005634">
    <property type="term" value="C:nucleus"/>
    <property type="evidence" value="ECO:0007669"/>
    <property type="project" value="UniProtKB-SubCell"/>
</dbReference>
<gene>
    <name evidence="8" type="ORF">ZEAMMB73_Zm00001d019166</name>
</gene>
<name>A0A1D6HVZ8_MAIZE</name>
<dbReference type="GO" id="GO:0003700">
    <property type="term" value="F:DNA-binding transcription factor activity"/>
    <property type="evidence" value="ECO:0007669"/>
    <property type="project" value="InterPro"/>
</dbReference>
<dbReference type="Pfam" id="PF00170">
    <property type="entry name" value="bZIP_1"/>
    <property type="match status" value="1"/>
</dbReference>
<comment type="similarity">
    <text evidence="2">Belongs to the bZIP family.</text>
</comment>
<accession>A0A1D6HVZ8</accession>
<dbReference type="InterPro" id="IPR045314">
    <property type="entry name" value="bZIP_plant_GBF1"/>
</dbReference>
<evidence type="ECO:0000256" key="2">
    <source>
        <dbReference type="ARBA" id="ARBA00007163"/>
    </source>
</evidence>
<dbReference type="GO" id="GO:0043565">
    <property type="term" value="F:sequence-specific DNA binding"/>
    <property type="evidence" value="ECO:0007669"/>
    <property type="project" value="InterPro"/>
</dbReference>
<evidence type="ECO:0000256" key="1">
    <source>
        <dbReference type="ARBA" id="ARBA00004123"/>
    </source>
</evidence>
<evidence type="ECO:0000256" key="5">
    <source>
        <dbReference type="ARBA" id="ARBA00023163"/>
    </source>
</evidence>
<dbReference type="EMBL" id="CM007650">
    <property type="protein sequence ID" value="ONM52403.1"/>
    <property type="molecule type" value="Genomic_DNA"/>
</dbReference>
<dbReference type="InterPro" id="IPR004827">
    <property type="entry name" value="bZIP"/>
</dbReference>
<comment type="subcellular location">
    <subcellularLocation>
        <location evidence="1">Nucleus</location>
    </subcellularLocation>
</comment>
<dbReference type="Gene3D" id="1.20.5.170">
    <property type="match status" value="1"/>
</dbReference>
<dbReference type="ExpressionAtlas" id="A0A1D6HVZ8">
    <property type="expression patterns" value="baseline and differential"/>
</dbReference>